<dbReference type="GO" id="GO:0006508">
    <property type="term" value="P:proteolysis"/>
    <property type="evidence" value="ECO:0007669"/>
    <property type="project" value="InterPro"/>
</dbReference>
<dbReference type="InterPro" id="IPR045569">
    <property type="entry name" value="Metalloprtase-TldD/E_C"/>
</dbReference>
<protein>
    <submittedName>
        <fullName evidence="2">Unannotated protein</fullName>
    </submittedName>
</protein>
<dbReference type="SUPFAM" id="SSF111283">
    <property type="entry name" value="Putative modulator of DNA gyrase, PmbA/TldD"/>
    <property type="match status" value="1"/>
</dbReference>
<dbReference type="PANTHER" id="PTHR43666">
    <property type="entry name" value="TLDD PROTEIN"/>
    <property type="match status" value="1"/>
</dbReference>
<evidence type="ECO:0000313" key="2">
    <source>
        <dbReference type="EMBL" id="CAB4581514.1"/>
    </source>
</evidence>
<dbReference type="Pfam" id="PF19289">
    <property type="entry name" value="PmbA_TldD_3rd"/>
    <property type="match status" value="1"/>
</dbReference>
<accession>A0A6J6F3L0</accession>
<name>A0A6J6F3L0_9ZZZZ</name>
<dbReference type="PANTHER" id="PTHR43666:SF1">
    <property type="entry name" value="CONSERVED PROTEIN"/>
    <property type="match status" value="1"/>
</dbReference>
<dbReference type="InterPro" id="IPR036059">
    <property type="entry name" value="TldD/PmbA_sf"/>
</dbReference>
<evidence type="ECO:0000259" key="1">
    <source>
        <dbReference type="Pfam" id="PF19289"/>
    </source>
</evidence>
<feature type="domain" description="Metalloprotease TldD/E C-terminal" evidence="1">
    <location>
        <begin position="222"/>
        <end position="454"/>
    </location>
</feature>
<dbReference type="GO" id="GO:0008237">
    <property type="term" value="F:metallopeptidase activity"/>
    <property type="evidence" value="ECO:0007669"/>
    <property type="project" value="InterPro"/>
</dbReference>
<sequence length="460" mass="50044">MITPQELIERITAAADYDDCVVIIKERTQANLRWANSTLTTNGVIAERSVTVIAFVALDGGMTSGAVTRTDVSTNEIAEIAKQAGIAARGAGKANDATELARDTTRGQWSDPHHATGPDVFARVAPELGDMFSRSVSDKIELFGYAEHTHLTTWVGSKGGLRLRWDQPAGRIEMTGKSHQRSRSTWEGVSTRDFANVSISKIDSAIRTRLDWQAKKFDVPVGHYDTVMPSSGVGDLLTYMLWSAGAKNAFEGRSVFSGKNARTRIGEKLSNVKANLYSDPAYKGLEAIDFVCASASGPVSSVFDNGQKISRTDWIKDGELNALVQTRASAKETNLAYTSASENIILDVDGASGSLEDLISGVTNGLLLTTLWYIREVNPATLLLTGLTRDGVYQIKNGEVTGAVNNFRWNESPVELLSRMKAVSKTEVTQLREWGDDFDRAAMPAVVFENFNMSTLSEAN</sequence>
<dbReference type="AlphaFoldDB" id="A0A6J6F3L0"/>
<gene>
    <name evidence="2" type="ORF">UFOPK1773_00194</name>
</gene>
<reference evidence="2" key="1">
    <citation type="submission" date="2020-05" db="EMBL/GenBank/DDBJ databases">
        <authorList>
            <person name="Chiriac C."/>
            <person name="Salcher M."/>
            <person name="Ghai R."/>
            <person name="Kavagutti S V."/>
        </authorList>
    </citation>
    <scope>NUCLEOTIDE SEQUENCE</scope>
</reference>
<dbReference type="EMBL" id="CAEZUA010000006">
    <property type="protein sequence ID" value="CAB4581514.1"/>
    <property type="molecule type" value="Genomic_DNA"/>
</dbReference>
<proteinExistence type="predicted"/>
<organism evidence="2">
    <name type="scientific">freshwater metagenome</name>
    <dbReference type="NCBI Taxonomy" id="449393"/>
    <lineage>
        <taxon>unclassified sequences</taxon>
        <taxon>metagenomes</taxon>
        <taxon>ecological metagenomes</taxon>
    </lineage>
</organism>